<dbReference type="RefSeq" id="WP_173230159.1">
    <property type="nucleotide sequence ID" value="NZ_CP053941.1"/>
</dbReference>
<sequence>MTRTGTWSFATTAGRVEVAPGEIRVRKRLARVAETTVRRLASGRAPPVGREVGWSAVASGIALLGALIELAAGSGEGIEVAGFALATALAGTGVTALQNARVEVSTRDAQYVKFRDGDVVVVRDDDGDEGETVLHPRSPAARNDAALAFRLRGIEVRGVADAEGVSRTVVDAPKAELVA</sequence>
<keyword evidence="2" id="KW-1185">Reference proteome</keyword>
<dbReference type="AlphaFoldDB" id="A0A7D4BDE3"/>
<dbReference type="EMBL" id="CP053941">
    <property type="protein sequence ID" value="QKG93351.1"/>
    <property type="molecule type" value="Genomic_DNA"/>
</dbReference>
<evidence type="ECO:0000313" key="2">
    <source>
        <dbReference type="Proteomes" id="UP000505020"/>
    </source>
</evidence>
<proteinExistence type="predicted"/>
<organism evidence="1 2">
    <name type="scientific">Halorubrum salinarum</name>
    <dbReference type="NCBI Taxonomy" id="2739057"/>
    <lineage>
        <taxon>Archaea</taxon>
        <taxon>Methanobacteriati</taxon>
        <taxon>Methanobacteriota</taxon>
        <taxon>Stenosarchaea group</taxon>
        <taxon>Halobacteria</taxon>
        <taxon>Halobacteriales</taxon>
        <taxon>Haloferacaceae</taxon>
        <taxon>Halorubrum</taxon>
    </lineage>
</organism>
<protein>
    <submittedName>
        <fullName evidence="1">Uncharacterized protein</fullName>
    </submittedName>
</protein>
<gene>
    <name evidence="1" type="ORF">HPS36_10920</name>
</gene>
<dbReference type="Proteomes" id="UP000505020">
    <property type="component" value="Chromosome"/>
</dbReference>
<name>A0A7D4BDE3_9EURY</name>
<reference evidence="1 2" key="1">
    <citation type="submission" date="2020-05" db="EMBL/GenBank/DDBJ databases">
        <title>Halorubrum RHB-C sp.nov., an extremely halophilic archaeon isolated from solar salt farm.</title>
        <authorList>
            <person name="Ho H."/>
            <person name="Danganan R.E."/>
            <person name="Dedeles G.R."/>
            <person name="Kim S.-G."/>
        </authorList>
    </citation>
    <scope>NUCLEOTIDE SEQUENCE [LARGE SCALE GENOMIC DNA]</scope>
    <source>
        <strain evidence="1 2">RHB-C</strain>
    </source>
</reference>
<dbReference type="GeneID" id="55595520"/>
<evidence type="ECO:0000313" key="1">
    <source>
        <dbReference type="EMBL" id="QKG93351.1"/>
    </source>
</evidence>
<dbReference type="KEGG" id="hsai:HPS36_10920"/>
<accession>A0A7D4BDE3</accession>